<dbReference type="SUPFAM" id="SSF56112">
    <property type="entry name" value="Protein kinase-like (PK-like)"/>
    <property type="match status" value="1"/>
</dbReference>
<reference evidence="2" key="1">
    <citation type="submission" date="2022-10" db="EMBL/GenBank/DDBJ databases">
        <title>The complete genomes of actinobacterial strains from the NBC collection.</title>
        <authorList>
            <person name="Joergensen T.S."/>
            <person name="Alvarez Arevalo M."/>
            <person name="Sterndorff E.B."/>
            <person name="Faurdal D."/>
            <person name="Vuksanovic O."/>
            <person name="Mourched A.-S."/>
            <person name="Charusanti P."/>
            <person name="Shaw S."/>
            <person name="Blin K."/>
            <person name="Weber T."/>
        </authorList>
    </citation>
    <scope>NUCLEOTIDE SEQUENCE</scope>
    <source>
        <strain evidence="2">NBC_00222</strain>
    </source>
</reference>
<accession>A0ABZ1UDE8</accession>
<name>A0ABZ1UDE8_9ACTN</name>
<sequence>MSAPEVPADVDRLLRATAGDYELLGVRSLSRAGHPVVWEVLDTDGRRRLFAKRHRNALMHEREAAAYRLLAPALGSGRAPSLLAEDARSLLVITSALPGTPVISTDLTAAEEREVYRQAGQLAAVIHSQPTAGAPVGEYLPWAQERERALTRAHDARLPAEDVAVLAEATRHEPPRTALAYCHGDFGPRNWIVRRDGDRLILGVIDFERSHIEAPARRDLMRLTLQLTPRRPDLRAAFTTGYGRELTPEELAACRAWAAVDCPAALRWALDHHHDEEVLGYARTVLDLLRDPSAFT</sequence>
<proteinExistence type="predicted"/>
<organism evidence="2 3">
    <name type="scientific">Kitasatospora purpeofusca</name>
    <dbReference type="NCBI Taxonomy" id="67352"/>
    <lineage>
        <taxon>Bacteria</taxon>
        <taxon>Bacillati</taxon>
        <taxon>Actinomycetota</taxon>
        <taxon>Actinomycetes</taxon>
        <taxon>Kitasatosporales</taxon>
        <taxon>Streptomycetaceae</taxon>
        <taxon>Kitasatospora</taxon>
    </lineage>
</organism>
<dbReference type="InterPro" id="IPR011009">
    <property type="entry name" value="Kinase-like_dom_sf"/>
</dbReference>
<dbReference type="InterPro" id="IPR002575">
    <property type="entry name" value="Aminoglycoside_PTrfase"/>
</dbReference>
<gene>
    <name evidence="2" type="ORF">OHA16_38525</name>
</gene>
<dbReference type="RefSeq" id="WP_328958927.1">
    <property type="nucleotide sequence ID" value="NZ_CP108110.1"/>
</dbReference>
<protein>
    <submittedName>
        <fullName evidence="2">Aminoglycoside phosphotransferase family protein</fullName>
    </submittedName>
</protein>
<dbReference type="Proteomes" id="UP001432222">
    <property type="component" value="Chromosome"/>
</dbReference>
<evidence type="ECO:0000259" key="1">
    <source>
        <dbReference type="Pfam" id="PF01636"/>
    </source>
</evidence>
<feature type="domain" description="Aminoglycoside phosphotransferase" evidence="1">
    <location>
        <begin position="37"/>
        <end position="250"/>
    </location>
</feature>
<keyword evidence="3" id="KW-1185">Reference proteome</keyword>
<dbReference type="Pfam" id="PF01636">
    <property type="entry name" value="APH"/>
    <property type="match status" value="1"/>
</dbReference>
<dbReference type="Gene3D" id="3.90.1200.10">
    <property type="match status" value="1"/>
</dbReference>
<dbReference type="EMBL" id="CP108110">
    <property type="protein sequence ID" value="WUQ88380.1"/>
    <property type="molecule type" value="Genomic_DNA"/>
</dbReference>
<evidence type="ECO:0000313" key="3">
    <source>
        <dbReference type="Proteomes" id="UP001432222"/>
    </source>
</evidence>
<evidence type="ECO:0000313" key="2">
    <source>
        <dbReference type="EMBL" id="WUQ88380.1"/>
    </source>
</evidence>